<protein>
    <submittedName>
        <fullName evidence="2">Zinc homeostasis factor 1</fullName>
    </submittedName>
</protein>
<gene>
    <name evidence="2" type="ORF">PG997_009354</name>
</gene>
<accession>A0ABR1VWL0</accession>
<keyword evidence="3" id="KW-1185">Reference proteome</keyword>
<dbReference type="Proteomes" id="UP001433268">
    <property type="component" value="Unassembled WGS sequence"/>
</dbReference>
<reference evidence="2 3" key="1">
    <citation type="submission" date="2023-01" db="EMBL/GenBank/DDBJ databases">
        <title>Analysis of 21 Apiospora genomes using comparative genomics revels a genus with tremendous synthesis potential of carbohydrate active enzymes and secondary metabolites.</title>
        <authorList>
            <person name="Sorensen T."/>
        </authorList>
    </citation>
    <scope>NUCLEOTIDE SEQUENCE [LARGE SCALE GENOMIC DNA]</scope>
    <source>
        <strain evidence="2 3">CBS 114990</strain>
    </source>
</reference>
<dbReference type="EMBL" id="JAQQWN010000007">
    <property type="protein sequence ID" value="KAK8074691.1"/>
    <property type="molecule type" value="Genomic_DNA"/>
</dbReference>
<evidence type="ECO:0000256" key="1">
    <source>
        <dbReference type="SAM" id="MobiDB-lite"/>
    </source>
</evidence>
<organism evidence="2 3">
    <name type="scientific">Apiospora hydei</name>
    <dbReference type="NCBI Taxonomy" id="1337664"/>
    <lineage>
        <taxon>Eukaryota</taxon>
        <taxon>Fungi</taxon>
        <taxon>Dikarya</taxon>
        <taxon>Ascomycota</taxon>
        <taxon>Pezizomycotina</taxon>
        <taxon>Sordariomycetes</taxon>
        <taxon>Xylariomycetidae</taxon>
        <taxon>Amphisphaeriales</taxon>
        <taxon>Apiosporaceae</taxon>
        <taxon>Apiospora</taxon>
    </lineage>
</organism>
<evidence type="ECO:0000313" key="2">
    <source>
        <dbReference type="EMBL" id="KAK8074691.1"/>
    </source>
</evidence>
<feature type="compositionally biased region" description="Basic and acidic residues" evidence="1">
    <location>
        <begin position="100"/>
        <end position="116"/>
    </location>
</feature>
<dbReference type="RefSeq" id="XP_066665631.1">
    <property type="nucleotide sequence ID" value="XM_066813669.1"/>
</dbReference>
<sequence>MHVQVAFPITEEGGKKYMKLAKSARKCLHEYGIHSATIQPEFCLDETCNHLDVSMTTDVRRVFLNAWMIVWDRDAALYPPSQNGDAGSHKSGHSGHSHSNGHDHGHDHEHGHEHRH</sequence>
<name>A0ABR1VWL0_9PEZI</name>
<evidence type="ECO:0000313" key="3">
    <source>
        <dbReference type="Proteomes" id="UP001433268"/>
    </source>
</evidence>
<feature type="region of interest" description="Disordered" evidence="1">
    <location>
        <begin position="79"/>
        <end position="116"/>
    </location>
</feature>
<comment type="caution">
    <text evidence="2">The sequence shown here is derived from an EMBL/GenBank/DDBJ whole genome shotgun (WGS) entry which is preliminary data.</text>
</comment>
<dbReference type="GeneID" id="92046729"/>
<proteinExistence type="predicted"/>